<dbReference type="Proteomes" id="UP000590511">
    <property type="component" value="Unassembled WGS sequence"/>
</dbReference>
<keyword evidence="4" id="KW-1185">Reference proteome</keyword>
<sequence length="131" mass="14235">MYVRDLETGTLTWASREAYLRPTESPARTPTARPAISADGRYVAFTSGQHGLVAGDTNGRRDVFVRDVQTGDIERVSVAYDGAQPTGESQDPVVSADGRFVAFTSYARNLLAGGDNDVTYITNVFLRDRGN</sequence>
<name>A0A7W7MK39_9ACTN</name>
<dbReference type="Proteomes" id="UP000631312">
    <property type="component" value="Unassembled WGS sequence"/>
</dbReference>
<gene>
    <name evidence="1" type="ORF">Alo02nite_59300</name>
    <name evidence="2" type="ORF">BJ964_007269</name>
</gene>
<evidence type="ECO:0000313" key="1">
    <source>
        <dbReference type="EMBL" id="GIE43032.1"/>
    </source>
</evidence>
<organism evidence="2 3">
    <name type="scientific">Actinoplanes lobatus</name>
    <dbReference type="NCBI Taxonomy" id="113568"/>
    <lineage>
        <taxon>Bacteria</taxon>
        <taxon>Bacillati</taxon>
        <taxon>Actinomycetota</taxon>
        <taxon>Actinomycetes</taxon>
        <taxon>Micromonosporales</taxon>
        <taxon>Micromonosporaceae</taxon>
        <taxon>Actinoplanes</taxon>
    </lineage>
</organism>
<dbReference type="Gene3D" id="2.120.10.30">
    <property type="entry name" value="TolB, C-terminal domain"/>
    <property type="match status" value="1"/>
</dbReference>
<dbReference type="RefSeq" id="WP_188124845.1">
    <property type="nucleotide sequence ID" value="NZ_BOMP01000099.1"/>
</dbReference>
<dbReference type="AlphaFoldDB" id="A0A7W7MK39"/>
<comment type="caution">
    <text evidence="2">The sequence shown here is derived from an EMBL/GenBank/DDBJ whole genome shotgun (WGS) entry which is preliminary data.</text>
</comment>
<evidence type="ECO:0000313" key="2">
    <source>
        <dbReference type="EMBL" id="MBB4753108.1"/>
    </source>
</evidence>
<reference evidence="2 3" key="1">
    <citation type="submission" date="2020-08" db="EMBL/GenBank/DDBJ databases">
        <title>Sequencing the genomes of 1000 actinobacteria strains.</title>
        <authorList>
            <person name="Klenk H.-P."/>
        </authorList>
    </citation>
    <scope>NUCLEOTIDE SEQUENCE [LARGE SCALE GENOMIC DNA]</scope>
    <source>
        <strain evidence="2 3">DSM 43150</strain>
    </source>
</reference>
<reference evidence="1 4" key="2">
    <citation type="submission" date="2021-01" db="EMBL/GenBank/DDBJ databases">
        <title>Whole genome shotgun sequence of Actinoplanes lobatus NBRC 12513.</title>
        <authorList>
            <person name="Komaki H."/>
            <person name="Tamura T."/>
        </authorList>
    </citation>
    <scope>NUCLEOTIDE SEQUENCE [LARGE SCALE GENOMIC DNA]</scope>
    <source>
        <strain evidence="1 4">NBRC 12513</strain>
    </source>
</reference>
<protein>
    <submittedName>
        <fullName evidence="2">Tol biopolymer transport system component</fullName>
    </submittedName>
</protein>
<accession>A0A7W7MK39</accession>
<dbReference type="Pfam" id="PF07676">
    <property type="entry name" value="PD40"/>
    <property type="match status" value="2"/>
</dbReference>
<dbReference type="InterPro" id="IPR011042">
    <property type="entry name" value="6-blade_b-propeller_TolB-like"/>
</dbReference>
<dbReference type="InterPro" id="IPR011659">
    <property type="entry name" value="WD40"/>
</dbReference>
<dbReference type="EMBL" id="BOMP01000099">
    <property type="protein sequence ID" value="GIE43032.1"/>
    <property type="molecule type" value="Genomic_DNA"/>
</dbReference>
<evidence type="ECO:0000313" key="4">
    <source>
        <dbReference type="Proteomes" id="UP000631312"/>
    </source>
</evidence>
<proteinExistence type="predicted"/>
<dbReference type="EMBL" id="JACHNC010000001">
    <property type="protein sequence ID" value="MBB4753108.1"/>
    <property type="molecule type" value="Genomic_DNA"/>
</dbReference>
<dbReference type="SUPFAM" id="SSF82171">
    <property type="entry name" value="DPP6 N-terminal domain-like"/>
    <property type="match status" value="1"/>
</dbReference>
<evidence type="ECO:0000313" key="3">
    <source>
        <dbReference type="Proteomes" id="UP000590511"/>
    </source>
</evidence>